<evidence type="ECO:0000256" key="8">
    <source>
        <dbReference type="ARBA" id="ARBA00023170"/>
    </source>
</evidence>
<evidence type="ECO:0000256" key="1">
    <source>
        <dbReference type="ARBA" id="ARBA00004167"/>
    </source>
</evidence>
<evidence type="ECO:0000313" key="14">
    <source>
        <dbReference type="Proteomes" id="UP000663760"/>
    </source>
</evidence>
<dbReference type="SUPFAM" id="SSF56112">
    <property type="entry name" value="Protein kinase-like (PK-like)"/>
    <property type="match status" value="1"/>
</dbReference>
<dbReference type="GO" id="GO:0016020">
    <property type="term" value="C:membrane"/>
    <property type="evidence" value="ECO:0007669"/>
    <property type="project" value="UniProtKB-SubCell"/>
</dbReference>
<evidence type="ECO:0000256" key="5">
    <source>
        <dbReference type="ARBA" id="ARBA00022737"/>
    </source>
</evidence>
<keyword evidence="6 11" id="KW-1133">Transmembrane helix</keyword>
<dbReference type="PROSITE" id="PS50011">
    <property type="entry name" value="PROTEIN_KINASE_DOM"/>
    <property type="match status" value="1"/>
</dbReference>
<name>A0A7I8KFY8_SPIIN</name>
<protein>
    <recommendedName>
        <fullName evidence="12">Protein kinase domain-containing protein</fullName>
    </recommendedName>
</protein>
<evidence type="ECO:0000256" key="6">
    <source>
        <dbReference type="ARBA" id="ARBA00022989"/>
    </source>
</evidence>
<dbReference type="PANTHER" id="PTHR48055:SF22">
    <property type="entry name" value="LEUCINE-RICH REPEAT RECEPTOR-LIKE SERINE_THREONINE_TYROSINE-PROTEIN KINASE SOBIR1"/>
    <property type="match status" value="1"/>
</dbReference>
<sequence length="455" mass="49889">MRKLRFLHLAGNPGLRGPLLNLPADKEVSSSGNLLPMRRILAENSTGDDSRDPASVADPSASPPATEKSRRRRPLVIWIVGFVVGGLAGVISGVVFSALFRLLVNCLRGRYHHRGGPSIFSPLIKPEDLDVLSKGDALEGMELIGRGGCGEVYRTTFTDGKIVAVKKIAKMRLDDGTAAPELSEEDSKILDRRMRQIKSEINTVGYVRHRNLLPLLAHVPRSECHLLVYEFMKNGTLDDALKGFAAGHREFDWPARRRVAAGIAAGLEYLHMQHSPRIIHRDLKPANILLDDEMEARIADFGLAKSVADAHTHVTASNVAGTVGFIAPEYHQTLKFTDKCDIYSFGVILGVMVMGRMPSDEFFQSTDELCLVNWLRNAVRDGRGAEAIDERLKGEGYEEEMALVLKVACLCTVNDPRERPNSKDVRCMLAQIALLTLPSPSPSPSPSPPPPLPSA</sequence>
<dbReference type="Gene3D" id="3.30.200.20">
    <property type="entry name" value="Phosphorylase Kinase, domain 1"/>
    <property type="match status" value="1"/>
</dbReference>
<dbReference type="AlphaFoldDB" id="A0A7I8KFY8"/>
<evidence type="ECO:0000259" key="12">
    <source>
        <dbReference type="PROSITE" id="PS50011"/>
    </source>
</evidence>
<dbReference type="OrthoDB" id="4062651at2759"/>
<comment type="subcellular location">
    <subcellularLocation>
        <location evidence="1">Membrane</location>
        <topology evidence="1">Single-pass membrane protein</topology>
    </subcellularLocation>
</comment>
<dbReference type="Gene3D" id="1.10.510.10">
    <property type="entry name" value="Transferase(Phosphotransferase) domain 1"/>
    <property type="match status" value="1"/>
</dbReference>
<feature type="transmembrane region" description="Helical" evidence="11">
    <location>
        <begin position="75"/>
        <end position="100"/>
    </location>
</feature>
<dbReference type="Proteomes" id="UP000663760">
    <property type="component" value="Chromosome 5"/>
</dbReference>
<evidence type="ECO:0000256" key="7">
    <source>
        <dbReference type="ARBA" id="ARBA00023136"/>
    </source>
</evidence>
<keyword evidence="4" id="KW-0732">Signal</keyword>
<dbReference type="PROSITE" id="PS00108">
    <property type="entry name" value="PROTEIN_KINASE_ST"/>
    <property type="match status" value="1"/>
</dbReference>
<dbReference type="InterPro" id="IPR000719">
    <property type="entry name" value="Prot_kinase_dom"/>
</dbReference>
<feature type="domain" description="Protein kinase" evidence="12">
    <location>
        <begin position="138"/>
        <end position="434"/>
    </location>
</feature>
<evidence type="ECO:0000256" key="10">
    <source>
        <dbReference type="SAM" id="MobiDB-lite"/>
    </source>
</evidence>
<reference evidence="13" key="1">
    <citation type="submission" date="2020-02" db="EMBL/GenBank/DDBJ databases">
        <authorList>
            <person name="Scholz U."/>
            <person name="Mascher M."/>
            <person name="Fiebig A."/>
        </authorList>
    </citation>
    <scope>NUCLEOTIDE SEQUENCE</scope>
</reference>
<feature type="compositionally biased region" description="Low complexity" evidence="10">
    <location>
        <begin position="53"/>
        <end position="65"/>
    </location>
</feature>
<dbReference type="PANTHER" id="PTHR48055">
    <property type="entry name" value="LEUCINE-RICH REPEAT RECEPTOR PROTEIN KINASE EMS1"/>
    <property type="match status" value="1"/>
</dbReference>
<keyword evidence="5" id="KW-0677">Repeat</keyword>
<dbReference type="GO" id="GO:0005524">
    <property type="term" value="F:ATP binding"/>
    <property type="evidence" value="ECO:0007669"/>
    <property type="project" value="InterPro"/>
</dbReference>
<dbReference type="FunFam" id="1.10.510.10:FF:000479">
    <property type="entry name" value="Leucine-rich repeat receptor-like protein kinase"/>
    <property type="match status" value="1"/>
</dbReference>
<dbReference type="InterPro" id="IPR008271">
    <property type="entry name" value="Ser/Thr_kinase_AS"/>
</dbReference>
<evidence type="ECO:0000256" key="11">
    <source>
        <dbReference type="SAM" id="Phobius"/>
    </source>
</evidence>
<evidence type="ECO:0000256" key="3">
    <source>
        <dbReference type="ARBA" id="ARBA00022692"/>
    </source>
</evidence>
<organism evidence="13 14">
    <name type="scientific">Spirodela intermedia</name>
    <name type="common">Intermediate duckweed</name>
    <dbReference type="NCBI Taxonomy" id="51605"/>
    <lineage>
        <taxon>Eukaryota</taxon>
        <taxon>Viridiplantae</taxon>
        <taxon>Streptophyta</taxon>
        <taxon>Embryophyta</taxon>
        <taxon>Tracheophyta</taxon>
        <taxon>Spermatophyta</taxon>
        <taxon>Magnoliopsida</taxon>
        <taxon>Liliopsida</taxon>
        <taxon>Araceae</taxon>
        <taxon>Lemnoideae</taxon>
        <taxon>Spirodela</taxon>
    </lineage>
</organism>
<feature type="region of interest" description="Disordered" evidence="10">
    <location>
        <begin position="44"/>
        <end position="68"/>
    </location>
</feature>
<dbReference type="InterPro" id="IPR011009">
    <property type="entry name" value="Kinase-like_dom_sf"/>
</dbReference>
<evidence type="ECO:0000313" key="13">
    <source>
        <dbReference type="EMBL" id="CAA7395895.1"/>
    </source>
</evidence>
<proteinExistence type="predicted"/>
<keyword evidence="8" id="KW-0675">Receptor</keyword>
<dbReference type="InterPro" id="IPR051564">
    <property type="entry name" value="LRR_receptor-like_kinase"/>
</dbReference>
<dbReference type="SMART" id="SM00220">
    <property type="entry name" value="S_TKc"/>
    <property type="match status" value="1"/>
</dbReference>
<keyword evidence="14" id="KW-1185">Reference proteome</keyword>
<keyword evidence="9" id="KW-0325">Glycoprotein</keyword>
<evidence type="ECO:0000256" key="2">
    <source>
        <dbReference type="ARBA" id="ARBA00022614"/>
    </source>
</evidence>
<evidence type="ECO:0000256" key="9">
    <source>
        <dbReference type="ARBA" id="ARBA00023180"/>
    </source>
</evidence>
<accession>A0A7I8KFY8</accession>
<keyword evidence="3 11" id="KW-0812">Transmembrane</keyword>
<evidence type="ECO:0000256" key="4">
    <source>
        <dbReference type="ARBA" id="ARBA00022729"/>
    </source>
</evidence>
<gene>
    <name evidence="13" type="ORF">SI8410_05006558</name>
</gene>
<dbReference type="GO" id="GO:0004672">
    <property type="term" value="F:protein kinase activity"/>
    <property type="evidence" value="ECO:0007669"/>
    <property type="project" value="InterPro"/>
</dbReference>
<keyword evidence="2" id="KW-0433">Leucine-rich repeat</keyword>
<dbReference type="EMBL" id="LR746268">
    <property type="protein sequence ID" value="CAA7395895.1"/>
    <property type="molecule type" value="Genomic_DNA"/>
</dbReference>
<dbReference type="Pfam" id="PF00069">
    <property type="entry name" value="Pkinase"/>
    <property type="match status" value="1"/>
</dbReference>
<keyword evidence="7 11" id="KW-0472">Membrane</keyword>